<evidence type="ECO:0000259" key="8">
    <source>
        <dbReference type="Pfam" id="PF02308"/>
    </source>
</evidence>
<dbReference type="InterPro" id="IPR003416">
    <property type="entry name" value="MgtC/SapB/SrpB/YhiD_fam"/>
</dbReference>
<keyword evidence="10" id="KW-0489">Methyltransferase</keyword>
<dbReference type="EMBL" id="PZHR01000002">
    <property type="protein sequence ID" value="PTK60855.1"/>
    <property type="molecule type" value="Genomic_DNA"/>
</dbReference>
<comment type="similarity">
    <text evidence="2">Belongs to the MgtC/SapB family.</text>
</comment>
<dbReference type="Proteomes" id="UP000664081">
    <property type="component" value="Unassembled WGS sequence"/>
</dbReference>
<dbReference type="KEGG" id="snl:BJD96_13790"/>
<reference evidence="10" key="2">
    <citation type="submission" date="2018-03" db="EMBL/GenBank/DDBJ databases">
        <authorList>
            <person name="Keele B.F."/>
        </authorList>
    </citation>
    <scope>NUCLEOTIDE SEQUENCE</scope>
    <source>
        <strain evidence="10">SNUC 4337</strain>
    </source>
</reference>
<accession>A0A291JPA7</accession>
<evidence type="ECO:0000256" key="3">
    <source>
        <dbReference type="ARBA" id="ARBA00022475"/>
    </source>
</evidence>
<evidence type="ECO:0000256" key="6">
    <source>
        <dbReference type="ARBA" id="ARBA00023136"/>
    </source>
</evidence>
<feature type="transmembrane region" description="Helical" evidence="7">
    <location>
        <begin position="71"/>
        <end position="89"/>
    </location>
</feature>
<dbReference type="AlphaFoldDB" id="A0A291JPA7"/>
<comment type="caution">
    <text evidence="10">The sequence shown here is derived from an EMBL/GenBank/DDBJ whole genome shotgun (WGS) entry which is preliminary data.</text>
</comment>
<keyword evidence="6 7" id="KW-0472">Membrane</keyword>
<dbReference type="PRINTS" id="PR01837">
    <property type="entry name" value="MGTCSAPBPROT"/>
</dbReference>
<dbReference type="GO" id="GO:0008168">
    <property type="term" value="F:methyltransferase activity"/>
    <property type="evidence" value="ECO:0007669"/>
    <property type="project" value="UniProtKB-KW"/>
</dbReference>
<keyword evidence="12" id="KW-1185">Reference proteome</keyword>
<dbReference type="OrthoDB" id="9811198at2"/>
<evidence type="ECO:0000256" key="7">
    <source>
        <dbReference type="SAM" id="Phobius"/>
    </source>
</evidence>
<evidence type="ECO:0000256" key="2">
    <source>
        <dbReference type="ARBA" id="ARBA00009298"/>
    </source>
</evidence>
<proteinExistence type="inferred from homology"/>
<dbReference type="GO" id="GO:0005886">
    <property type="term" value="C:plasma membrane"/>
    <property type="evidence" value="ECO:0007669"/>
    <property type="project" value="UniProtKB-SubCell"/>
</dbReference>
<dbReference type="PANTHER" id="PTHR33778:SF1">
    <property type="entry name" value="MAGNESIUM TRANSPORTER YHID-RELATED"/>
    <property type="match status" value="1"/>
</dbReference>
<protein>
    <submittedName>
        <fullName evidence="10">Methyltransferase</fullName>
    </submittedName>
    <submittedName>
        <fullName evidence="9">MgtC/SapB family protein</fullName>
    </submittedName>
</protein>
<dbReference type="GeneID" id="66778132"/>
<feature type="transmembrane region" description="Helical" evidence="7">
    <location>
        <begin position="32"/>
        <end position="50"/>
    </location>
</feature>
<gene>
    <name evidence="10" type="ORF">BUZ61_00785</name>
    <name evidence="9" type="ORF">J3T88_09080</name>
</gene>
<comment type="subcellular location">
    <subcellularLocation>
        <location evidence="1">Cell membrane</location>
        <topology evidence="1">Multi-pass membrane protein</topology>
    </subcellularLocation>
</comment>
<dbReference type="Proteomes" id="UP000240400">
    <property type="component" value="Unassembled WGS sequence"/>
</dbReference>
<evidence type="ECO:0000256" key="5">
    <source>
        <dbReference type="ARBA" id="ARBA00022989"/>
    </source>
</evidence>
<evidence type="ECO:0000313" key="10">
    <source>
        <dbReference type="EMBL" id="PTK60855.1"/>
    </source>
</evidence>
<sequence>MLFQLDLFLRIFLSVICGSIIGYERAQRLKAAGIRTHILVAAASALFIIISKYGFNDILNAHDIILDPSRIAAQVVSGISFIGAGTILIKNQSIDGLTTAAGLWITSGVGMALGAGLYFIGVITTILIVMIQYFLRKNHLYQMFIKKETIRFYIKANYSNHVKQDIDNILKQHDVSDITFSINRIEQGTIYLNVTGKAISKKYNSNLFIETLFKLTDISAVIKQ</sequence>
<keyword evidence="4 7" id="KW-0812">Transmembrane</keyword>
<evidence type="ECO:0000256" key="4">
    <source>
        <dbReference type="ARBA" id="ARBA00022692"/>
    </source>
</evidence>
<dbReference type="PANTHER" id="PTHR33778">
    <property type="entry name" value="PROTEIN MGTC"/>
    <property type="match status" value="1"/>
</dbReference>
<dbReference type="GO" id="GO:0032259">
    <property type="term" value="P:methylation"/>
    <property type="evidence" value="ECO:0007669"/>
    <property type="project" value="UniProtKB-KW"/>
</dbReference>
<keyword evidence="10" id="KW-0808">Transferase</keyword>
<name>A0A291JPA7_9STAP</name>
<keyword evidence="3" id="KW-1003">Cell membrane</keyword>
<reference evidence="9 12" key="3">
    <citation type="submission" date="2021-03" db="EMBL/GenBank/DDBJ databases">
        <title>Staphylococci and Mammaliicocci in bats.</title>
        <authorList>
            <person name="Fountain K."/>
        </authorList>
    </citation>
    <scope>NUCLEOTIDE SEQUENCE [LARGE SCALE GENOMIC DNA]</scope>
    <source>
        <strain evidence="9 12">18_1_E_SW</strain>
    </source>
</reference>
<dbReference type="InterPro" id="IPR049177">
    <property type="entry name" value="MgtC_SapB_SrpB_YhiD_N"/>
</dbReference>
<reference evidence="10 11" key="1">
    <citation type="journal article" date="2016" name="Front. Microbiol.">
        <title>Comprehensive Phylogenetic Analysis of Bovine Non-aureus Staphylococci Species Based on Whole-Genome Sequencing.</title>
        <authorList>
            <person name="Naushad S."/>
            <person name="Barkema H.W."/>
            <person name="Luby C."/>
            <person name="Condas L.A."/>
            <person name="Nobrega D.B."/>
            <person name="Carson D.A."/>
            <person name="De Buck J."/>
        </authorList>
    </citation>
    <scope>NUCLEOTIDE SEQUENCE [LARGE SCALE GENOMIC DNA]</scope>
    <source>
        <strain evidence="10 11">SNUC 4337</strain>
    </source>
</reference>
<dbReference type="Pfam" id="PF02308">
    <property type="entry name" value="MgtC"/>
    <property type="match status" value="1"/>
</dbReference>
<feature type="transmembrane region" description="Helical" evidence="7">
    <location>
        <begin position="7"/>
        <end position="26"/>
    </location>
</feature>
<feature type="domain" description="MgtC/SapB/SrpB/YhiD N-terminal" evidence="8">
    <location>
        <begin position="12"/>
        <end position="139"/>
    </location>
</feature>
<dbReference type="EMBL" id="JAFNLT010000007">
    <property type="protein sequence ID" value="MBO1227452.1"/>
    <property type="molecule type" value="Genomic_DNA"/>
</dbReference>
<evidence type="ECO:0000313" key="12">
    <source>
        <dbReference type="Proteomes" id="UP000664081"/>
    </source>
</evidence>
<keyword evidence="5 7" id="KW-1133">Transmembrane helix</keyword>
<organism evidence="10 11">
    <name type="scientific">Staphylococcus nepalensis</name>
    <dbReference type="NCBI Taxonomy" id="214473"/>
    <lineage>
        <taxon>Bacteria</taxon>
        <taxon>Bacillati</taxon>
        <taxon>Bacillota</taxon>
        <taxon>Bacilli</taxon>
        <taxon>Bacillales</taxon>
        <taxon>Staphylococcaceae</taxon>
        <taxon>Staphylococcus</taxon>
    </lineage>
</organism>
<dbReference type="RefSeq" id="WP_096811174.1">
    <property type="nucleotide sequence ID" value="NZ_CABIWM010000003.1"/>
</dbReference>
<feature type="transmembrane region" description="Helical" evidence="7">
    <location>
        <begin position="109"/>
        <end position="135"/>
    </location>
</feature>
<evidence type="ECO:0000313" key="9">
    <source>
        <dbReference type="EMBL" id="MBO1227452.1"/>
    </source>
</evidence>
<evidence type="ECO:0000313" key="11">
    <source>
        <dbReference type="Proteomes" id="UP000240400"/>
    </source>
</evidence>
<evidence type="ECO:0000256" key="1">
    <source>
        <dbReference type="ARBA" id="ARBA00004651"/>
    </source>
</evidence>